<dbReference type="Proteomes" id="UP000250189">
    <property type="component" value="Chromosome"/>
</dbReference>
<accession>A0A160VSC4</accession>
<dbReference type="EMBL" id="CP015193">
    <property type="protein sequence ID" value="ASJ17621.1"/>
    <property type="molecule type" value="Genomic_DNA"/>
</dbReference>
<evidence type="ECO:0000313" key="2">
    <source>
        <dbReference type="EMBL" id="CUX77927.1"/>
    </source>
</evidence>
<reference evidence="3" key="1">
    <citation type="submission" date="2016-01" db="EMBL/GenBank/DDBJ databases">
        <authorList>
            <person name="Vorgias C.E."/>
        </authorList>
    </citation>
    <scope>NUCLEOTIDE SEQUENCE [LARGE SCALE GENOMIC DNA]</scope>
</reference>
<evidence type="ECO:0000313" key="1">
    <source>
        <dbReference type="EMBL" id="ASJ17621.1"/>
    </source>
</evidence>
<name>A0A160VSC4_9EURY</name>
<dbReference type="RefSeq" id="WP_068579542.1">
    <property type="nucleotide sequence ID" value="NZ_CP015193.1"/>
</dbReference>
<dbReference type="AlphaFoldDB" id="A0A160VSC4"/>
<dbReference type="GeneID" id="33322829"/>
<proteinExistence type="predicted"/>
<reference evidence="1 4" key="3">
    <citation type="submission" date="2016-04" db="EMBL/GenBank/DDBJ databases">
        <title>Complete genome sequence of Thermococcus chitonophagus type strain GC74.</title>
        <authorList>
            <person name="Oger P.M."/>
        </authorList>
    </citation>
    <scope>NUCLEOTIDE SEQUENCE [LARGE SCALE GENOMIC DNA]</scope>
    <source>
        <strain evidence="1 4">GC74</strain>
    </source>
</reference>
<keyword evidence="4" id="KW-1185">Reference proteome</keyword>
<dbReference type="InterPro" id="IPR027417">
    <property type="entry name" value="P-loop_NTPase"/>
</dbReference>
<gene>
    <name evidence="1" type="ORF">A3L04_09570</name>
    <name evidence="2" type="ORF">CHITON_1148</name>
</gene>
<evidence type="ECO:0000313" key="4">
    <source>
        <dbReference type="Proteomes" id="UP000250189"/>
    </source>
</evidence>
<reference evidence="2" key="2">
    <citation type="submission" date="2016-01" db="EMBL/GenBank/DDBJ databases">
        <authorList>
            <person name="Oliw E.H."/>
        </authorList>
    </citation>
    <scope>NUCLEOTIDE SEQUENCE</scope>
    <source>
        <strain evidence="2">1</strain>
    </source>
</reference>
<protein>
    <submittedName>
        <fullName evidence="2">Uncharacterized protein</fullName>
    </submittedName>
</protein>
<dbReference type="Proteomes" id="UP000093069">
    <property type="component" value="Chromosome I"/>
</dbReference>
<dbReference type="KEGG" id="tch:CHITON_1148"/>
<organism evidence="2 3">
    <name type="scientific">Thermococcus chitonophagus</name>
    <dbReference type="NCBI Taxonomy" id="54262"/>
    <lineage>
        <taxon>Archaea</taxon>
        <taxon>Methanobacteriati</taxon>
        <taxon>Methanobacteriota</taxon>
        <taxon>Thermococci</taxon>
        <taxon>Thermococcales</taxon>
        <taxon>Thermococcaceae</taxon>
        <taxon>Thermococcus</taxon>
    </lineage>
</organism>
<evidence type="ECO:0000313" key="3">
    <source>
        <dbReference type="Proteomes" id="UP000093069"/>
    </source>
</evidence>
<dbReference type="EMBL" id="LN999010">
    <property type="protein sequence ID" value="CUX77927.1"/>
    <property type="molecule type" value="Genomic_DNA"/>
</dbReference>
<dbReference type="Gene3D" id="3.40.50.300">
    <property type="entry name" value="P-loop containing nucleotide triphosphate hydrolases"/>
    <property type="match status" value="1"/>
</dbReference>
<dbReference type="OrthoDB" id="85627at2157"/>
<sequence>MVSWEIDVLDKEVGEIKKYSLVLLHQEDSPSRGVDLLFYIISKKLRSDSLVGYFNISYPLPLVLKALERFSINPVEYLESYKLSIIDTYGSFHGIKTKLPSVWFLEGMLSSETLPIKYAQVIEAHKKIWAERGMFEGREIYGFAVAISSYMELFNSPEETLRYLEVSSEVRAVHRAYKKYPRGTNFWLWIGKEYEDVFASVYRRADYVLRTRSYFTEEGIKRELMVLKTPDTEPRIMKFEYSFKDGKVKMTKIY</sequence>
<dbReference type="STRING" id="54262.CHITON_1148"/>